<name>A0AAN0KA02_9GAMM</name>
<dbReference type="KEGG" id="parl:PEC302110_15070"/>
<evidence type="ECO:0000313" key="2">
    <source>
        <dbReference type="Proteomes" id="UP001377830"/>
    </source>
</evidence>
<evidence type="ECO:0008006" key="3">
    <source>
        <dbReference type="Google" id="ProtNLM"/>
    </source>
</evidence>
<proteinExistence type="predicted"/>
<reference evidence="2" key="1">
    <citation type="journal article" date="2024" name="Int. J. Syst. Evol. Microbiol.">
        <title>Pectobacterium araliae sp. nov., a pathogen causing bacterial soft rot of Japanese angelica tree in Japan.</title>
        <authorList>
            <person name="Sawada H."/>
            <person name="Someya N."/>
            <person name="Morohoshi T."/>
            <person name="Ono M."/>
            <person name="Satou M."/>
        </authorList>
    </citation>
    <scope>NUCLEOTIDE SEQUENCE [LARGE SCALE GENOMIC DNA]</scope>
    <source>
        <strain evidence="2">MAFF 302110</strain>
    </source>
</reference>
<gene>
    <name evidence="1" type="ORF">PEC302110_15070</name>
</gene>
<protein>
    <recommendedName>
        <fullName evidence="3">GNAT family N-acetyltransferase</fullName>
    </recommendedName>
</protein>
<organism evidence="1 2">
    <name type="scientific">Pectobacterium araliae</name>
    <dbReference type="NCBI Taxonomy" id="3073862"/>
    <lineage>
        <taxon>Bacteria</taxon>
        <taxon>Pseudomonadati</taxon>
        <taxon>Pseudomonadota</taxon>
        <taxon>Gammaproteobacteria</taxon>
        <taxon>Enterobacterales</taxon>
        <taxon>Pectobacteriaceae</taxon>
        <taxon>Pectobacterium</taxon>
    </lineage>
</organism>
<dbReference type="AlphaFoldDB" id="A0AAN0KA02"/>
<dbReference type="EMBL" id="AP028908">
    <property type="protein sequence ID" value="BES84410.1"/>
    <property type="molecule type" value="Genomic_DNA"/>
</dbReference>
<keyword evidence="2" id="KW-1185">Reference proteome</keyword>
<accession>A0AAN0KA02</accession>
<dbReference type="Proteomes" id="UP001377830">
    <property type="component" value="Chromosome"/>
</dbReference>
<evidence type="ECO:0000313" key="1">
    <source>
        <dbReference type="EMBL" id="BES84410.1"/>
    </source>
</evidence>
<sequence length="79" mass="9216">MLNIISIRNRPEYKERAIHYFQRHWASEETLMLYENCISHCIDAENPLPDWYLLEENGLSSLGGIVTYLYPSALKQLGS</sequence>